<sequence length="155" mass="15923">MRLASTLILSLAGLGLASPVPRPVEEAVKNLDARSADASAPAVRRRGEVEAWGSAPGVEGGAVVEYDLSAPLVDKRKVPASPEIRAGLPSFPATNAPAVGPRPIAPAGPQLPRPGIFHKITFGALKRSGNGEAELETGDVTSEVNAPINPVIDIN</sequence>
<keyword evidence="3" id="KW-1185">Reference proteome</keyword>
<proteinExistence type="predicted"/>
<accession>A0AAN6SX36</accession>
<reference evidence="2" key="2">
    <citation type="submission" date="2023-05" db="EMBL/GenBank/DDBJ databases">
        <authorList>
            <consortium name="Lawrence Berkeley National Laboratory"/>
            <person name="Steindorff A."/>
            <person name="Hensen N."/>
            <person name="Bonometti L."/>
            <person name="Westerberg I."/>
            <person name="Brannstrom I.O."/>
            <person name="Guillou S."/>
            <person name="Cros-Aarteil S."/>
            <person name="Calhoun S."/>
            <person name="Haridas S."/>
            <person name="Kuo A."/>
            <person name="Mondo S."/>
            <person name="Pangilinan J."/>
            <person name="Riley R."/>
            <person name="Labutti K."/>
            <person name="Andreopoulos B."/>
            <person name="Lipzen A."/>
            <person name="Chen C."/>
            <person name="Yanf M."/>
            <person name="Daum C."/>
            <person name="Ng V."/>
            <person name="Clum A."/>
            <person name="Ohm R."/>
            <person name="Martin F."/>
            <person name="Silar P."/>
            <person name="Natvig D."/>
            <person name="Lalanne C."/>
            <person name="Gautier V."/>
            <person name="Ament-Velasquez S.L."/>
            <person name="Kruys A."/>
            <person name="Hutchinson M.I."/>
            <person name="Powell A.J."/>
            <person name="Barry K."/>
            <person name="Miller A.N."/>
            <person name="Grigoriev I.V."/>
            <person name="Debuchy R."/>
            <person name="Gladieux P."/>
            <person name="Thoren M.H."/>
            <person name="Johannesson H."/>
        </authorList>
    </citation>
    <scope>NUCLEOTIDE SEQUENCE</scope>
    <source>
        <strain evidence="2">CBS 757.83</strain>
    </source>
</reference>
<keyword evidence="1" id="KW-0732">Signal</keyword>
<gene>
    <name evidence="2" type="ORF">N658DRAFT_527908</name>
</gene>
<name>A0AAN6SX36_9PEZI</name>
<dbReference type="EMBL" id="MU863729">
    <property type="protein sequence ID" value="KAK4096221.1"/>
    <property type="molecule type" value="Genomic_DNA"/>
</dbReference>
<evidence type="ECO:0000256" key="1">
    <source>
        <dbReference type="SAM" id="SignalP"/>
    </source>
</evidence>
<comment type="caution">
    <text evidence="2">The sequence shown here is derived from an EMBL/GenBank/DDBJ whole genome shotgun (WGS) entry which is preliminary data.</text>
</comment>
<evidence type="ECO:0000313" key="2">
    <source>
        <dbReference type="EMBL" id="KAK4096221.1"/>
    </source>
</evidence>
<evidence type="ECO:0000313" key="3">
    <source>
        <dbReference type="Proteomes" id="UP001305647"/>
    </source>
</evidence>
<dbReference type="Proteomes" id="UP001305647">
    <property type="component" value="Unassembled WGS sequence"/>
</dbReference>
<reference evidence="2" key="1">
    <citation type="journal article" date="2023" name="Mol. Phylogenet. Evol.">
        <title>Genome-scale phylogeny and comparative genomics of the fungal order Sordariales.</title>
        <authorList>
            <person name="Hensen N."/>
            <person name="Bonometti L."/>
            <person name="Westerberg I."/>
            <person name="Brannstrom I.O."/>
            <person name="Guillou S."/>
            <person name="Cros-Aarteil S."/>
            <person name="Calhoun S."/>
            <person name="Haridas S."/>
            <person name="Kuo A."/>
            <person name="Mondo S."/>
            <person name="Pangilinan J."/>
            <person name="Riley R."/>
            <person name="LaButti K."/>
            <person name="Andreopoulos B."/>
            <person name="Lipzen A."/>
            <person name="Chen C."/>
            <person name="Yan M."/>
            <person name="Daum C."/>
            <person name="Ng V."/>
            <person name="Clum A."/>
            <person name="Steindorff A."/>
            <person name="Ohm R.A."/>
            <person name="Martin F."/>
            <person name="Silar P."/>
            <person name="Natvig D.O."/>
            <person name="Lalanne C."/>
            <person name="Gautier V."/>
            <person name="Ament-Velasquez S.L."/>
            <person name="Kruys A."/>
            <person name="Hutchinson M.I."/>
            <person name="Powell A.J."/>
            <person name="Barry K."/>
            <person name="Miller A.N."/>
            <person name="Grigoriev I.V."/>
            <person name="Debuchy R."/>
            <person name="Gladieux P."/>
            <person name="Hiltunen Thoren M."/>
            <person name="Johannesson H."/>
        </authorList>
    </citation>
    <scope>NUCLEOTIDE SEQUENCE</scope>
    <source>
        <strain evidence="2">CBS 757.83</strain>
    </source>
</reference>
<organism evidence="2 3">
    <name type="scientific">Parathielavia hyrcaniae</name>
    <dbReference type="NCBI Taxonomy" id="113614"/>
    <lineage>
        <taxon>Eukaryota</taxon>
        <taxon>Fungi</taxon>
        <taxon>Dikarya</taxon>
        <taxon>Ascomycota</taxon>
        <taxon>Pezizomycotina</taxon>
        <taxon>Sordariomycetes</taxon>
        <taxon>Sordariomycetidae</taxon>
        <taxon>Sordariales</taxon>
        <taxon>Chaetomiaceae</taxon>
        <taxon>Parathielavia</taxon>
    </lineage>
</organism>
<feature type="chain" id="PRO_5042873614" evidence="1">
    <location>
        <begin position="18"/>
        <end position="155"/>
    </location>
</feature>
<feature type="signal peptide" evidence="1">
    <location>
        <begin position="1"/>
        <end position="17"/>
    </location>
</feature>
<protein>
    <submittedName>
        <fullName evidence="2">Uncharacterized protein</fullName>
    </submittedName>
</protein>
<dbReference type="AlphaFoldDB" id="A0AAN6SX36"/>